<sequence>MNAILDEVTSAAGRAVASLQSRAGGRLDFSVASLAAVDEMLVEVSAYVADLDEAVVTGLVQQLGCYVLEVGRRAFGGEYFWHEEGEQPILVVGEPAAHVALMTWSKVVGRLTGDEGDDIVFFFNGFADKAADPEPGSNVLFL</sequence>
<gene>
    <name evidence="1" type="ORF">LPC04_20430</name>
</gene>
<proteinExistence type="predicted"/>
<dbReference type="RefSeq" id="WP_275684123.1">
    <property type="nucleotide sequence ID" value="NZ_JAJLJH010000007.1"/>
</dbReference>
<accession>A0A9X1YNL4</accession>
<reference evidence="1" key="1">
    <citation type="submission" date="2021-11" db="EMBL/GenBank/DDBJ databases">
        <title>BS-T2-15 a new species belonging to the Comamonadaceae family isolated from the soil of a French oak forest.</title>
        <authorList>
            <person name="Mieszkin S."/>
            <person name="Alain K."/>
        </authorList>
    </citation>
    <scope>NUCLEOTIDE SEQUENCE</scope>
    <source>
        <strain evidence="1">BS-T2-15</strain>
    </source>
</reference>
<protein>
    <submittedName>
        <fullName evidence="1">Uncharacterized protein</fullName>
    </submittedName>
</protein>
<comment type="caution">
    <text evidence="1">The sequence shown here is derived from an EMBL/GenBank/DDBJ whole genome shotgun (WGS) entry which is preliminary data.</text>
</comment>
<organism evidence="1 2">
    <name type="scientific">Scleromatobacter humisilvae</name>
    <dbReference type="NCBI Taxonomy" id="2897159"/>
    <lineage>
        <taxon>Bacteria</taxon>
        <taxon>Pseudomonadati</taxon>
        <taxon>Pseudomonadota</taxon>
        <taxon>Betaproteobacteria</taxon>
        <taxon>Burkholderiales</taxon>
        <taxon>Sphaerotilaceae</taxon>
        <taxon>Scleromatobacter</taxon>
    </lineage>
</organism>
<evidence type="ECO:0000313" key="2">
    <source>
        <dbReference type="Proteomes" id="UP001139353"/>
    </source>
</evidence>
<name>A0A9X1YNL4_9BURK</name>
<evidence type="ECO:0000313" key="1">
    <source>
        <dbReference type="EMBL" id="MCK9688078.1"/>
    </source>
</evidence>
<dbReference type="AlphaFoldDB" id="A0A9X1YNL4"/>
<dbReference type="Proteomes" id="UP001139353">
    <property type="component" value="Unassembled WGS sequence"/>
</dbReference>
<dbReference type="EMBL" id="JAJLJH010000007">
    <property type="protein sequence ID" value="MCK9688078.1"/>
    <property type="molecule type" value="Genomic_DNA"/>
</dbReference>
<keyword evidence="2" id="KW-1185">Reference proteome</keyword>